<dbReference type="SUPFAM" id="SSF52540">
    <property type="entry name" value="P-loop containing nucleoside triphosphate hydrolases"/>
    <property type="match status" value="1"/>
</dbReference>
<dbReference type="Gene3D" id="3.30.450.370">
    <property type="match status" value="1"/>
</dbReference>
<dbReference type="InterPro" id="IPR001482">
    <property type="entry name" value="T2SS/T4SS_dom"/>
</dbReference>
<dbReference type="PANTHER" id="PTHR30486">
    <property type="entry name" value="TWITCHING MOTILITY PROTEIN PILT"/>
    <property type="match status" value="1"/>
</dbReference>
<keyword evidence="4" id="KW-1185">Reference proteome</keyword>
<accession>D3PZ70</accession>
<dbReference type="Pfam" id="PF00437">
    <property type="entry name" value="T2SSE"/>
    <property type="match status" value="1"/>
</dbReference>
<dbReference type="STRING" id="446470.Snas_5870"/>
<dbReference type="EMBL" id="CP001778">
    <property type="protein sequence ID" value="ADD45499.1"/>
    <property type="molecule type" value="Genomic_DNA"/>
</dbReference>
<dbReference type="HOGENOM" id="CLU_005379_8_0_11"/>
<evidence type="ECO:0000313" key="3">
    <source>
        <dbReference type="EMBL" id="ADD45499.1"/>
    </source>
</evidence>
<gene>
    <name evidence="3" type="ordered locus">Snas_5870</name>
</gene>
<comment type="similarity">
    <text evidence="1">Belongs to the GSP E family.</text>
</comment>
<dbReference type="OrthoDB" id="9810761at2"/>
<dbReference type="RefSeq" id="WP_013021070.1">
    <property type="nucleotide sequence ID" value="NC_013947.1"/>
</dbReference>
<evidence type="ECO:0000256" key="1">
    <source>
        <dbReference type="ARBA" id="ARBA00006611"/>
    </source>
</evidence>
<dbReference type="GO" id="GO:0016887">
    <property type="term" value="F:ATP hydrolysis activity"/>
    <property type="evidence" value="ECO:0007669"/>
    <property type="project" value="InterPro"/>
</dbReference>
<proteinExistence type="inferred from homology"/>
<name>D3PZ70_STANL</name>
<dbReference type="CDD" id="cd01130">
    <property type="entry name" value="VirB11-like_ATPase"/>
    <property type="match status" value="1"/>
</dbReference>
<dbReference type="PANTHER" id="PTHR30486:SF6">
    <property type="entry name" value="TYPE IV PILUS RETRACTATION ATPASE PILT"/>
    <property type="match status" value="1"/>
</dbReference>
<dbReference type="InterPro" id="IPR050921">
    <property type="entry name" value="T4SS_GSP_E_ATPase"/>
</dbReference>
<protein>
    <submittedName>
        <fullName evidence="3">Type II secretion system protein E</fullName>
    </submittedName>
</protein>
<dbReference type="Proteomes" id="UP000000844">
    <property type="component" value="Chromosome"/>
</dbReference>
<dbReference type="InterPro" id="IPR022399">
    <property type="entry name" value="TadA-like_ATPase"/>
</dbReference>
<sequence>MTSRLVAAVRRSLSGSAAPITPATVAHAVRQTAPAPLAGPAVLAETVRVDAELTGAGPLQPLLDDPHVTDVLVNGPHQVWADRGHGLEPTPVHFADEATVRRLAVRLAAAGGRRLDDAHPYADVRLPDGTRLHAVLPPIAVNGPHLSLRTHRAKALTMDELTTAGTLTPTSAALLSALVAAKTAFIISGGTGSGKTTLLASLLGTVDPSERIVIVEDATELAPAHPHALSLQSRHTNIEGAGAVSLRHLVRQALRMRPDRIVVGECRGAEVIELLTALNTGHDGCAGTLHANTATDVPARLAALALPHGLPRAGLHALVAAALRVIVHMDRKAGRRIVGEIALLSHDEPNARLTVTPAWNHTHGDQPGIQALHQLLANPSAPTRSRP</sequence>
<organism evidence="3 4">
    <name type="scientific">Stackebrandtia nassauensis (strain DSM 44728 / CIP 108903 / NRRL B-16338 / NBRC 102104 / LLR-40K-21)</name>
    <dbReference type="NCBI Taxonomy" id="446470"/>
    <lineage>
        <taxon>Bacteria</taxon>
        <taxon>Bacillati</taxon>
        <taxon>Actinomycetota</taxon>
        <taxon>Actinomycetes</taxon>
        <taxon>Glycomycetales</taxon>
        <taxon>Glycomycetaceae</taxon>
        <taxon>Stackebrandtia</taxon>
    </lineage>
</organism>
<evidence type="ECO:0000313" key="4">
    <source>
        <dbReference type="Proteomes" id="UP000000844"/>
    </source>
</evidence>
<dbReference type="NCBIfam" id="TIGR03819">
    <property type="entry name" value="heli_sec_ATPase"/>
    <property type="match status" value="1"/>
</dbReference>
<dbReference type="InterPro" id="IPR027417">
    <property type="entry name" value="P-loop_NTPase"/>
</dbReference>
<reference evidence="3 4" key="1">
    <citation type="journal article" date="2009" name="Stand. Genomic Sci.">
        <title>Complete genome sequence of Stackebrandtia nassauensis type strain (LLR-40K-21).</title>
        <authorList>
            <person name="Munk C."/>
            <person name="Lapidus A."/>
            <person name="Copeland A."/>
            <person name="Jando M."/>
            <person name="Mayilraj S."/>
            <person name="Glavina Del Rio T."/>
            <person name="Nolan M."/>
            <person name="Chen F."/>
            <person name="Lucas S."/>
            <person name="Tice H."/>
            <person name="Cheng J.F."/>
            <person name="Han C."/>
            <person name="Detter J.C."/>
            <person name="Bruce D."/>
            <person name="Goodwin L."/>
            <person name="Chain P."/>
            <person name="Pitluck S."/>
            <person name="Goker M."/>
            <person name="Ovchinikova G."/>
            <person name="Pati A."/>
            <person name="Ivanova N."/>
            <person name="Mavromatis K."/>
            <person name="Chen A."/>
            <person name="Palaniappan K."/>
            <person name="Land M."/>
            <person name="Hauser L."/>
            <person name="Chang Y.J."/>
            <person name="Jeffries C.D."/>
            <person name="Bristow J."/>
            <person name="Eisen J.A."/>
            <person name="Markowitz V."/>
            <person name="Hugenholtz P."/>
            <person name="Kyrpides N.C."/>
            <person name="Klenk H.P."/>
        </authorList>
    </citation>
    <scope>NUCLEOTIDE SEQUENCE [LARGE SCALE GENOMIC DNA]</scope>
    <source>
        <strain evidence="4">DSM 44728 / CIP 108903 / NRRL B-16338 / NBRC 102104 / LLR-40K-21</strain>
    </source>
</reference>
<dbReference type="Gene3D" id="3.40.50.300">
    <property type="entry name" value="P-loop containing nucleotide triphosphate hydrolases"/>
    <property type="match status" value="1"/>
</dbReference>
<dbReference type="eggNOG" id="COG4962">
    <property type="taxonomic scope" value="Bacteria"/>
</dbReference>
<evidence type="ECO:0000259" key="2">
    <source>
        <dbReference type="Pfam" id="PF00437"/>
    </source>
</evidence>
<dbReference type="AlphaFoldDB" id="D3PZ70"/>
<dbReference type="KEGG" id="sna:Snas_5870"/>
<feature type="domain" description="Bacterial type II secretion system protein E" evidence="2">
    <location>
        <begin position="53"/>
        <end position="327"/>
    </location>
</feature>